<dbReference type="SUPFAM" id="SSF54211">
    <property type="entry name" value="Ribosomal protein S5 domain 2-like"/>
    <property type="match status" value="1"/>
</dbReference>
<keyword evidence="7" id="KW-0444">Lipid biosynthesis</keyword>
<keyword evidence="8" id="KW-1207">Sterol metabolism</keyword>
<evidence type="ECO:0000259" key="12">
    <source>
        <dbReference type="Pfam" id="PF08544"/>
    </source>
</evidence>
<keyword evidence="14" id="KW-1185">Reference proteome</keyword>
<keyword evidence="6" id="KW-0067">ATP-binding</keyword>
<dbReference type="HAMAP" id="MF_00061">
    <property type="entry name" value="IspE"/>
    <property type="match status" value="1"/>
</dbReference>
<proteinExistence type="inferred from homology"/>
<evidence type="ECO:0000313" key="13">
    <source>
        <dbReference type="EMBL" id="KAK6352210.1"/>
    </source>
</evidence>
<dbReference type="GO" id="GO:0016114">
    <property type="term" value="P:terpenoid biosynthetic process"/>
    <property type="evidence" value="ECO:0007669"/>
    <property type="project" value="InterPro"/>
</dbReference>
<feature type="domain" description="GHMP kinase N-terminal" evidence="11">
    <location>
        <begin position="77"/>
        <end position="155"/>
    </location>
</feature>
<dbReference type="InterPro" id="IPR020568">
    <property type="entry name" value="Ribosomal_Su5_D2-typ_SF"/>
</dbReference>
<sequence length="326" mass="34196">MSDQLTKELVLRAPAKLNIYLQVGALRSDGYHDITTVYQAINLHDEVHISSSHSNQGITITISGSEASDDVPTDERNLAVKAVKLLASFVGRTNHCVEIHLVKNIPSQAGLGGGSADAAAVLVGCNELWNLALSSKELMTLGARLGEDVPFHIHGMMAIGVGHREPLTDALAAPSSGDSIPRSHIWHWVLGIPFAGGLSTKEVFGKLDELACGRNPADYTAAQIKCLATTWASEPPSGAEIAKNLYNDLEAPAVALLPVIGECLKAGLAAGALASLMTGSGSTCAFLAMDGGHAERLNVELKATGLFRRVIVTAGPVEGVSIVRQE</sequence>
<evidence type="ECO:0000256" key="6">
    <source>
        <dbReference type="ARBA" id="ARBA00022840"/>
    </source>
</evidence>
<accession>A0AAV9UZI0</accession>
<dbReference type="GO" id="GO:0016126">
    <property type="term" value="P:sterol biosynthetic process"/>
    <property type="evidence" value="ECO:0007669"/>
    <property type="project" value="UniProtKB-KW"/>
</dbReference>
<dbReference type="GO" id="GO:0050515">
    <property type="term" value="F:4-(cytidine 5'-diphospho)-2-C-methyl-D-erythritol kinase activity"/>
    <property type="evidence" value="ECO:0007669"/>
    <property type="project" value="UniProtKB-EC"/>
</dbReference>
<dbReference type="EMBL" id="JAVHNS010000006">
    <property type="protein sequence ID" value="KAK6352210.1"/>
    <property type="molecule type" value="Genomic_DNA"/>
</dbReference>
<dbReference type="InterPro" id="IPR036554">
    <property type="entry name" value="GHMP_kinase_C_sf"/>
</dbReference>
<dbReference type="InterPro" id="IPR004424">
    <property type="entry name" value="IspE"/>
</dbReference>
<organism evidence="13 14">
    <name type="scientific">Orbilia blumenaviensis</name>
    <dbReference type="NCBI Taxonomy" id="1796055"/>
    <lineage>
        <taxon>Eukaryota</taxon>
        <taxon>Fungi</taxon>
        <taxon>Dikarya</taxon>
        <taxon>Ascomycota</taxon>
        <taxon>Pezizomycotina</taxon>
        <taxon>Orbiliomycetes</taxon>
        <taxon>Orbiliales</taxon>
        <taxon>Orbiliaceae</taxon>
        <taxon>Orbilia</taxon>
    </lineage>
</organism>
<name>A0AAV9UZI0_9PEZI</name>
<comment type="similarity">
    <text evidence="1">Belongs to the GHMP kinase family. IspE subfamily.</text>
</comment>
<dbReference type="EC" id="2.7.1.148" evidence="2"/>
<dbReference type="PANTHER" id="PTHR43527">
    <property type="entry name" value="4-DIPHOSPHOCYTIDYL-2-C-METHYL-D-ERYTHRITOL KINASE, CHLOROPLASTIC"/>
    <property type="match status" value="1"/>
</dbReference>
<dbReference type="InterPro" id="IPR006204">
    <property type="entry name" value="GHMP_kinase_N_dom"/>
</dbReference>
<dbReference type="Gene3D" id="3.30.70.890">
    <property type="entry name" value="GHMP kinase, C-terminal domain"/>
    <property type="match status" value="1"/>
</dbReference>
<evidence type="ECO:0000256" key="9">
    <source>
        <dbReference type="ARBA" id="ARBA00023221"/>
    </source>
</evidence>
<protein>
    <recommendedName>
        <fullName evidence="2">4-(cytidine 5'-diphospho)-2-C-methyl-D-erythritol kinase</fullName>
        <ecNumber evidence="2">2.7.1.148</ecNumber>
    </recommendedName>
    <alternativeName>
        <fullName evidence="10">4-(cytidine-5'-diphospho)-2-C-methyl-D-erythritol kinase</fullName>
    </alternativeName>
</protein>
<dbReference type="GO" id="GO:0005524">
    <property type="term" value="F:ATP binding"/>
    <property type="evidence" value="ECO:0007669"/>
    <property type="project" value="UniProtKB-KW"/>
</dbReference>
<dbReference type="NCBIfam" id="TIGR00154">
    <property type="entry name" value="ispE"/>
    <property type="match status" value="1"/>
</dbReference>
<dbReference type="InterPro" id="IPR013750">
    <property type="entry name" value="GHMP_kinase_C_dom"/>
</dbReference>
<feature type="domain" description="GHMP kinase C-terminal" evidence="12">
    <location>
        <begin position="240"/>
        <end position="301"/>
    </location>
</feature>
<evidence type="ECO:0000256" key="7">
    <source>
        <dbReference type="ARBA" id="ARBA00023011"/>
    </source>
</evidence>
<evidence type="ECO:0000256" key="8">
    <source>
        <dbReference type="ARBA" id="ARBA00023166"/>
    </source>
</evidence>
<keyword evidence="9" id="KW-0753">Steroid metabolism</keyword>
<dbReference type="NCBIfam" id="NF002870">
    <property type="entry name" value="PRK03188.1"/>
    <property type="match status" value="1"/>
</dbReference>
<keyword evidence="4" id="KW-0547">Nucleotide-binding</keyword>
<comment type="caution">
    <text evidence="13">The sequence shown here is derived from an EMBL/GenBank/DDBJ whole genome shotgun (WGS) entry which is preliminary data.</text>
</comment>
<evidence type="ECO:0000256" key="4">
    <source>
        <dbReference type="ARBA" id="ARBA00022741"/>
    </source>
</evidence>
<dbReference type="InterPro" id="IPR014721">
    <property type="entry name" value="Ribsml_uS5_D2-typ_fold_subgr"/>
</dbReference>
<keyword evidence="3" id="KW-0808">Transferase</keyword>
<keyword evidence="7" id="KW-0752">Steroid biosynthesis</keyword>
<evidence type="ECO:0000256" key="5">
    <source>
        <dbReference type="ARBA" id="ARBA00022777"/>
    </source>
</evidence>
<dbReference type="Proteomes" id="UP001373714">
    <property type="component" value="Unassembled WGS sequence"/>
</dbReference>
<gene>
    <name evidence="13" type="ORF">TWF730_009040</name>
</gene>
<dbReference type="SUPFAM" id="SSF55060">
    <property type="entry name" value="GHMP Kinase, C-terminal domain"/>
    <property type="match status" value="1"/>
</dbReference>
<evidence type="ECO:0000256" key="10">
    <source>
        <dbReference type="ARBA" id="ARBA00032554"/>
    </source>
</evidence>
<evidence type="ECO:0000259" key="11">
    <source>
        <dbReference type="Pfam" id="PF00288"/>
    </source>
</evidence>
<evidence type="ECO:0000256" key="2">
    <source>
        <dbReference type="ARBA" id="ARBA00012052"/>
    </source>
</evidence>
<dbReference type="PANTHER" id="PTHR43527:SF2">
    <property type="entry name" value="4-DIPHOSPHOCYTIDYL-2-C-METHYL-D-ERYTHRITOL KINASE, CHLOROPLASTIC"/>
    <property type="match status" value="1"/>
</dbReference>
<evidence type="ECO:0000256" key="3">
    <source>
        <dbReference type="ARBA" id="ARBA00022679"/>
    </source>
</evidence>
<dbReference type="Gene3D" id="3.30.230.10">
    <property type="match status" value="1"/>
</dbReference>
<keyword evidence="5" id="KW-0418">Kinase</keyword>
<evidence type="ECO:0000313" key="14">
    <source>
        <dbReference type="Proteomes" id="UP001373714"/>
    </source>
</evidence>
<dbReference type="Pfam" id="PF08544">
    <property type="entry name" value="GHMP_kinases_C"/>
    <property type="match status" value="1"/>
</dbReference>
<dbReference type="PIRSF" id="PIRSF010376">
    <property type="entry name" value="IspE"/>
    <property type="match status" value="1"/>
</dbReference>
<keyword evidence="7" id="KW-0756">Sterol biosynthesis</keyword>
<dbReference type="Pfam" id="PF00288">
    <property type="entry name" value="GHMP_kinases_N"/>
    <property type="match status" value="1"/>
</dbReference>
<reference evidence="13 14" key="1">
    <citation type="submission" date="2019-10" db="EMBL/GenBank/DDBJ databases">
        <authorList>
            <person name="Palmer J.M."/>
        </authorList>
    </citation>
    <scope>NUCLEOTIDE SEQUENCE [LARGE SCALE GENOMIC DNA]</scope>
    <source>
        <strain evidence="13 14">TWF730</strain>
    </source>
</reference>
<dbReference type="AlphaFoldDB" id="A0AAV9UZI0"/>
<keyword evidence="9" id="KW-0443">Lipid metabolism</keyword>
<evidence type="ECO:0000256" key="1">
    <source>
        <dbReference type="ARBA" id="ARBA00009684"/>
    </source>
</evidence>